<proteinExistence type="predicted"/>
<organism evidence="1 2">
    <name type="scientific">Lindgomyces ingoldianus</name>
    <dbReference type="NCBI Taxonomy" id="673940"/>
    <lineage>
        <taxon>Eukaryota</taxon>
        <taxon>Fungi</taxon>
        <taxon>Dikarya</taxon>
        <taxon>Ascomycota</taxon>
        <taxon>Pezizomycotina</taxon>
        <taxon>Dothideomycetes</taxon>
        <taxon>Pleosporomycetidae</taxon>
        <taxon>Pleosporales</taxon>
        <taxon>Lindgomycetaceae</taxon>
        <taxon>Lindgomyces</taxon>
    </lineage>
</organism>
<sequence length="541" mass="61403">MAKIQYLIPVMAFAAVLFLVGFLHFRIQFAVAIYRLTFHPLARYPGPWYAAISEISNIYSCLNGERHLQFKSWHDRYGSVVRYAPNRLSFCDKDAIQDIYGVRSNTQKSRVYGGFNHIFKASASLTCIDRSQHSFKRKILNVALQPIKLKNFEKHVLRNLKIFIDNVLTDASGAEWSRPRNLSEIIQFLFTDIMGDMMFSQNWNVQTSDSKRWILDILILGTSGLHAAGHMILALKLNLDMFLVPKTMAATRRFLAIARSQCEEHIRKDRTYGEHADLFSLFIQASNINDPKSDRQSYAFTMDDLVAETGILIIAGADTTATTVTATLYYLLQNPEILQQVQSEVDEAFSRIKKLGLEFETSEGLSSCQLLRACTEETMRLSPPVAGLLPREVLQGGLLIANRWSVPAGVDVGVPVYAIHHNEKYWESPHHFDPMRWIERYRKDCRHTFMPFGVGRTGCVGKQLAYNEISLVLARILWTYDLEMMPSSQSSGSGFGGNFNGSWGRGNKDEFQTRDFFTSSHHGPIVRFRKRLSSAAISPDG</sequence>
<evidence type="ECO:0000313" key="2">
    <source>
        <dbReference type="Proteomes" id="UP000799755"/>
    </source>
</evidence>
<evidence type="ECO:0000313" key="1">
    <source>
        <dbReference type="EMBL" id="KAF2474421.1"/>
    </source>
</evidence>
<name>A0ACB6R5G2_9PLEO</name>
<protein>
    <submittedName>
        <fullName evidence="1">Cytochrome P450</fullName>
    </submittedName>
</protein>
<comment type="caution">
    <text evidence="1">The sequence shown here is derived from an EMBL/GenBank/DDBJ whole genome shotgun (WGS) entry which is preliminary data.</text>
</comment>
<keyword evidence="2" id="KW-1185">Reference proteome</keyword>
<reference evidence="1" key="1">
    <citation type="journal article" date="2020" name="Stud. Mycol.">
        <title>101 Dothideomycetes genomes: a test case for predicting lifestyles and emergence of pathogens.</title>
        <authorList>
            <person name="Haridas S."/>
            <person name="Albert R."/>
            <person name="Binder M."/>
            <person name="Bloem J."/>
            <person name="Labutti K."/>
            <person name="Salamov A."/>
            <person name="Andreopoulos B."/>
            <person name="Baker S."/>
            <person name="Barry K."/>
            <person name="Bills G."/>
            <person name="Bluhm B."/>
            <person name="Cannon C."/>
            <person name="Castanera R."/>
            <person name="Culley D."/>
            <person name="Daum C."/>
            <person name="Ezra D."/>
            <person name="Gonzalez J."/>
            <person name="Henrissat B."/>
            <person name="Kuo A."/>
            <person name="Liang C."/>
            <person name="Lipzen A."/>
            <person name="Lutzoni F."/>
            <person name="Magnuson J."/>
            <person name="Mondo S."/>
            <person name="Nolan M."/>
            <person name="Ohm R."/>
            <person name="Pangilinan J."/>
            <person name="Park H.-J."/>
            <person name="Ramirez L."/>
            <person name="Alfaro M."/>
            <person name="Sun H."/>
            <person name="Tritt A."/>
            <person name="Yoshinaga Y."/>
            <person name="Zwiers L.-H."/>
            <person name="Turgeon B."/>
            <person name="Goodwin S."/>
            <person name="Spatafora J."/>
            <person name="Crous P."/>
            <person name="Grigoriev I."/>
        </authorList>
    </citation>
    <scope>NUCLEOTIDE SEQUENCE</scope>
    <source>
        <strain evidence="1">ATCC 200398</strain>
    </source>
</reference>
<dbReference type="EMBL" id="MU003498">
    <property type="protein sequence ID" value="KAF2474421.1"/>
    <property type="molecule type" value="Genomic_DNA"/>
</dbReference>
<dbReference type="Proteomes" id="UP000799755">
    <property type="component" value="Unassembled WGS sequence"/>
</dbReference>
<accession>A0ACB6R5G2</accession>
<gene>
    <name evidence="1" type="ORF">BDR25DRAFT_385972</name>
</gene>